<keyword evidence="1" id="KW-1133">Transmembrane helix</keyword>
<evidence type="ECO:0000313" key="2">
    <source>
        <dbReference type="EMBL" id="MBK1931991.1"/>
    </source>
</evidence>
<gene>
    <name evidence="3" type="ORF">J4M89_25760</name>
    <name evidence="2" type="ORF">JIN94_19065</name>
</gene>
<reference evidence="2" key="1">
    <citation type="submission" date="2021-01" db="EMBL/GenBank/DDBJ databases">
        <title>Outbreak of Burkholderia contaminns endophthalmitis traced to a clinical ventilation system.</title>
        <authorList>
            <person name="Lipuma J."/>
            <person name="Spilker T."/>
            <person name="Kratholm J."/>
        </authorList>
    </citation>
    <scope>NUCLEOTIDE SEQUENCE</scope>
    <source>
        <strain evidence="2">HI4954</strain>
    </source>
</reference>
<feature type="transmembrane region" description="Helical" evidence="1">
    <location>
        <begin position="75"/>
        <end position="95"/>
    </location>
</feature>
<dbReference type="RefSeq" id="WP_174962424.1">
    <property type="nucleotide sequence ID" value="NZ_JAENHZ010000008.1"/>
</dbReference>
<comment type="caution">
    <text evidence="2">The sequence shown here is derived from an EMBL/GenBank/DDBJ whole genome shotgun (WGS) entry which is preliminary data.</text>
</comment>
<dbReference type="AlphaFoldDB" id="A0AAP1V597"/>
<dbReference type="EMBL" id="JAENIB010000007">
    <property type="protein sequence ID" value="MBK1931991.1"/>
    <property type="molecule type" value="Genomic_DNA"/>
</dbReference>
<dbReference type="Proteomes" id="UP000664048">
    <property type="component" value="Unassembled WGS sequence"/>
</dbReference>
<evidence type="ECO:0000256" key="1">
    <source>
        <dbReference type="SAM" id="Phobius"/>
    </source>
</evidence>
<sequence>MIAISNDEAAPSIPVGPRAPSTEALKAMRVRARLMVGVYGGEAIVFVGCAIALALPDILQIARAASLDPAQRMGAVLRSAVILSLALLVASYFAARACTAWTKHSPLTTDGMWELDEILRDSFLQQFTWSTATVNRFRNAVRMMERSFTPHDLELLSDYRNRVISYRSELRDWKFAQEQRTRIYGDERVASAAAKVLTKRSK</sequence>
<name>A0AAP1V597_9BURK</name>
<protein>
    <submittedName>
        <fullName evidence="2">Uncharacterized protein</fullName>
    </submittedName>
</protein>
<dbReference type="EMBL" id="JAGEMX010000009">
    <property type="protein sequence ID" value="MBO1832798.1"/>
    <property type="molecule type" value="Genomic_DNA"/>
</dbReference>
<keyword evidence="5" id="KW-1185">Reference proteome</keyword>
<keyword evidence="1" id="KW-0472">Membrane</keyword>
<evidence type="ECO:0000313" key="4">
    <source>
        <dbReference type="Proteomes" id="UP000611459"/>
    </source>
</evidence>
<organism evidence="2 4">
    <name type="scientific">Burkholderia contaminans</name>
    <dbReference type="NCBI Taxonomy" id="488447"/>
    <lineage>
        <taxon>Bacteria</taxon>
        <taxon>Pseudomonadati</taxon>
        <taxon>Pseudomonadota</taxon>
        <taxon>Betaproteobacteria</taxon>
        <taxon>Burkholderiales</taxon>
        <taxon>Burkholderiaceae</taxon>
        <taxon>Burkholderia</taxon>
        <taxon>Burkholderia cepacia complex</taxon>
    </lineage>
</organism>
<accession>A0AAP1V597</accession>
<evidence type="ECO:0000313" key="5">
    <source>
        <dbReference type="Proteomes" id="UP000664048"/>
    </source>
</evidence>
<evidence type="ECO:0000313" key="3">
    <source>
        <dbReference type="EMBL" id="MBO1832798.1"/>
    </source>
</evidence>
<feature type="transmembrane region" description="Helical" evidence="1">
    <location>
        <begin position="34"/>
        <end position="55"/>
    </location>
</feature>
<reference evidence="3 5" key="2">
    <citation type="submission" date="2021-03" db="EMBL/GenBank/DDBJ databases">
        <title>Clinical course, treatment and visual outcome of an outbreak of Burkholderia contaminans endophthalmitis following cataract surgery.</title>
        <authorList>
            <person name="Lind C."/>
            <person name="Olsen K."/>
            <person name="Angelsen N.K."/>
            <person name="Krefting E.A."/>
            <person name="Fossen K."/>
            <person name="Gravningen K."/>
            <person name="Depoorter E."/>
            <person name="Vandamme P."/>
            <person name="Bertelsen G."/>
        </authorList>
    </citation>
    <scope>NUCLEOTIDE SEQUENCE [LARGE SCALE GENOMIC DNA]</scope>
    <source>
        <strain evidence="3 5">51242556</strain>
    </source>
</reference>
<proteinExistence type="predicted"/>
<dbReference type="Proteomes" id="UP000611459">
    <property type="component" value="Unassembled WGS sequence"/>
</dbReference>
<keyword evidence="1" id="KW-0812">Transmembrane</keyword>